<comment type="caution">
    <text evidence="16">The sequence shown here is derived from an EMBL/GenBank/DDBJ whole genome shotgun (WGS) entry which is preliminary data.</text>
</comment>
<name>A0A9Q0RWR3_9DIPT</name>
<dbReference type="GO" id="GO:0004402">
    <property type="term" value="F:histone acetyltransferase activity"/>
    <property type="evidence" value="ECO:0007669"/>
    <property type="project" value="UniProtKB-UniRule"/>
</dbReference>
<evidence type="ECO:0000256" key="8">
    <source>
        <dbReference type="ARBA" id="ARBA00048017"/>
    </source>
</evidence>
<dbReference type="OrthoDB" id="10253098at2759"/>
<dbReference type="PANTHER" id="PTHR12046">
    <property type="entry name" value="HISTONE ACETYLTRANSFERASE TYPE B CATALYTIC SUBUNIT"/>
    <property type="match status" value="1"/>
</dbReference>
<keyword evidence="13" id="KW-0175">Coiled coil</keyword>
<gene>
    <name evidence="16" type="primary">HAT1</name>
    <name evidence="16" type="ORF">Bhyg_13877</name>
</gene>
<dbReference type="Gene3D" id="1.10.10.390">
    <property type="match status" value="1"/>
</dbReference>
<organism evidence="16 17">
    <name type="scientific">Pseudolycoriella hygida</name>
    <dbReference type="NCBI Taxonomy" id="35572"/>
    <lineage>
        <taxon>Eukaryota</taxon>
        <taxon>Metazoa</taxon>
        <taxon>Ecdysozoa</taxon>
        <taxon>Arthropoda</taxon>
        <taxon>Hexapoda</taxon>
        <taxon>Insecta</taxon>
        <taxon>Pterygota</taxon>
        <taxon>Neoptera</taxon>
        <taxon>Endopterygota</taxon>
        <taxon>Diptera</taxon>
        <taxon>Nematocera</taxon>
        <taxon>Sciaroidea</taxon>
        <taxon>Sciaridae</taxon>
        <taxon>Pseudolycoriella</taxon>
    </lineage>
</organism>
<dbReference type="InterPro" id="IPR048776">
    <property type="entry name" value="HAT1_C"/>
</dbReference>
<dbReference type="EC" id="2.3.1.48" evidence="3 9"/>
<feature type="coiled-coil region" evidence="13">
    <location>
        <begin position="345"/>
        <end position="407"/>
    </location>
</feature>
<sequence>MTYLQKMEMKQYLSNALECIEFKLIRDRSQIDDDSISFHPEFAHQIFGENETIFGYKDLQIRLYYTSGPLNIYMGSKHTSRIDDNQSVGLKSDDIFSSISKLLTTGCYYTNIDEFLSKLDKEESFQPYGDKIFSWEIEGDDNSSRTFEIYECTIHTPGFVTYHARLQTFLLWFVDAASYIDSSDPNWMFFVCYERYTSSDGRPRYATVGYTSIYKFFGYPQHIRPRISQMLVLPPFQGMGIGAKFVETVYNRFKGDPTVIDITVEDPSDDFRRVRNFVDAKLCLDLPEFAPDRLKAGFSKEMIKAAKTAWKINAKQCRIIYEILRLNATNVNQPNEYRDYRLCVKQRLNVAYHKQKEDLKKMEKKGVDITAASAMLPSTEEHIEQLKAEYEVQEKEYMRIIERLKMEQ</sequence>
<dbReference type="Pfam" id="PF21183">
    <property type="entry name" value="HAT1_C"/>
    <property type="match status" value="1"/>
</dbReference>
<comment type="catalytic activity">
    <reaction evidence="8 9">
        <text>L-lysyl-[protein] + acetyl-CoA = N(6)-acetyl-L-lysyl-[protein] + CoA + H(+)</text>
        <dbReference type="Rhea" id="RHEA:45948"/>
        <dbReference type="Rhea" id="RHEA-COMP:9752"/>
        <dbReference type="Rhea" id="RHEA-COMP:10731"/>
        <dbReference type="ChEBI" id="CHEBI:15378"/>
        <dbReference type="ChEBI" id="CHEBI:29969"/>
        <dbReference type="ChEBI" id="CHEBI:57287"/>
        <dbReference type="ChEBI" id="CHEBI:57288"/>
        <dbReference type="ChEBI" id="CHEBI:61930"/>
        <dbReference type="EC" id="2.3.1.48"/>
    </reaction>
</comment>
<dbReference type="InterPro" id="IPR013523">
    <property type="entry name" value="Hist_AcTrfase_HAT1_C"/>
</dbReference>
<dbReference type="SUPFAM" id="SSF55729">
    <property type="entry name" value="Acyl-CoA N-acyltransferases (Nat)"/>
    <property type="match status" value="1"/>
</dbReference>
<feature type="region of interest" description="Interaction with histone H4 N-terminus" evidence="11">
    <location>
        <begin position="49"/>
        <end position="51"/>
    </location>
</feature>
<dbReference type="InterPro" id="IPR037113">
    <property type="entry name" value="Hat1_N_sf"/>
</dbReference>
<evidence type="ECO:0000256" key="2">
    <source>
        <dbReference type="ARBA" id="ARBA00010543"/>
    </source>
</evidence>
<evidence type="ECO:0000256" key="9">
    <source>
        <dbReference type="PIRNR" id="PIRNR038084"/>
    </source>
</evidence>
<reference evidence="16" key="1">
    <citation type="submission" date="2022-07" db="EMBL/GenBank/DDBJ databases">
        <authorList>
            <person name="Trinca V."/>
            <person name="Uliana J.V.C."/>
            <person name="Torres T.T."/>
            <person name="Ward R.J."/>
            <person name="Monesi N."/>
        </authorList>
    </citation>
    <scope>NUCLEOTIDE SEQUENCE</scope>
    <source>
        <strain evidence="16">HSMRA1968</strain>
        <tissue evidence="16">Whole embryos</tissue>
    </source>
</reference>
<keyword evidence="17" id="KW-1185">Reference proteome</keyword>
<evidence type="ECO:0000259" key="14">
    <source>
        <dbReference type="Pfam" id="PF10394"/>
    </source>
</evidence>
<dbReference type="InterPro" id="IPR016181">
    <property type="entry name" value="Acyl_CoA_acyltransferase"/>
</dbReference>
<evidence type="ECO:0000256" key="13">
    <source>
        <dbReference type="SAM" id="Coils"/>
    </source>
</evidence>
<dbReference type="Gene3D" id="3.90.360.10">
    <property type="entry name" value="Histone acetyl transferase 1 (HAT1), N-terminal domain"/>
    <property type="match status" value="1"/>
</dbReference>
<accession>A0A9Q0RWR3</accession>
<evidence type="ECO:0000256" key="7">
    <source>
        <dbReference type="ARBA" id="ARBA00023315"/>
    </source>
</evidence>
<evidence type="ECO:0000259" key="15">
    <source>
        <dbReference type="Pfam" id="PF21183"/>
    </source>
</evidence>
<dbReference type="CDD" id="cd04301">
    <property type="entry name" value="NAT_SF"/>
    <property type="match status" value="1"/>
</dbReference>
<dbReference type="GO" id="GO:0000781">
    <property type="term" value="C:chromosome, telomeric region"/>
    <property type="evidence" value="ECO:0007669"/>
    <property type="project" value="GOC"/>
</dbReference>
<evidence type="ECO:0000256" key="10">
    <source>
        <dbReference type="PIRSR" id="PIRSR038084-1"/>
    </source>
</evidence>
<keyword evidence="5 9" id="KW-0808">Transferase</keyword>
<dbReference type="Pfam" id="PF10394">
    <property type="entry name" value="Hat1_N"/>
    <property type="match status" value="1"/>
</dbReference>
<dbReference type="GO" id="GO:0005634">
    <property type="term" value="C:nucleus"/>
    <property type="evidence" value="ECO:0007669"/>
    <property type="project" value="UniProtKB-SubCell"/>
</dbReference>
<feature type="domain" description="Histone acetyl transferase HAT1 N-terminal" evidence="14">
    <location>
        <begin position="13"/>
        <end position="175"/>
    </location>
</feature>
<evidence type="ECO:0000256" key="6">
    <source>
        <dbReference type="ARBA" id="ARBA00023242"/>
    </source>
</evidence>
<evidence type="ECO:0000256" key="1">
    <source>
        <dbReference type="ARBA" id="ARBA00004123"/>
    </source>
</evidence>
<dbReference type="GO" id="GO:0042393">
    <property type="term" value="F:histone binding"/>
    <property type="evidence" value="ECO:0007669"/>
    <property type="project" value="InterPro"/>
</dbReference>
<evidence type="ECO:0000256" key="12">
    <source>
        <dbReference type="PIRSR" id="PIRSR038084-3"/>
    </source>
</evidence>
<feature type="active site" description="Proton donor/acceptor" evidence="10">
    <location>
        <position position="265"/>
    </location>
</feature>
<evidence type="ECO:0000256" key="3">
    <source>
        <dbReference type="ARBA" id="ARBA00013184"/>
    </source>
</evidence>
<comment type="similarity">
    <text evidence="2 9">Belongs to the HAT1 family.</text>
</comment>
<comment type="subcellular location">
    <subcellularLocation>
        <location evidence="1">Nucleus</location>
    </subcellularLocation>
</comment>
<protein>
    <recommendedName>
        <fullName evidence="4 9">Histone acetyltransferase type B catalytic subunit</fullName>
        <ecNumber evidence="3 9">2.3.1.48</ecNumber>
    </recommendedName>
</protein>
<evidence type="ECO:0000256" key="11">
    <source>
        <dbReference type="PIRSR" id="PIRSR038084-2"/>
    </source>
</evidence>
<dbReference type="EMBL" id="WJQU01000004">
    <property type="protein sequence ID" value="KAJ6635292.1"/>
    <property type="molecule type" value="Genomic_DNA"/>
</dbReference>
<evidence type="ECO:0000313" key="16">
    <source>
        <dbReference type="EMBL" id="KAJ6635292.1"/>
    </source>
</evidence>
<dbReference type="Proteomes" id="UP001151699">
    <property type="component" value="Chromosome C"/>
</dbReference>
<dbReference type="InterPro" id="IPR017380">
    <property type="entry name" value="Hist_AcTrfase_B-typ_cat-su"/>
</dbReference>
<dbReference type="GO" id="GO:0031509">
    <property type="term" value="P:subtelomeric heterochromatin formation"/>
    <property type="evidence" value="ECO:0007669"/>
    <property type="project" value="InterPro"/>
</dbReference>
<dbReference type="AlphaFoldDB" id="A0A9Q0RWR3"/>
<evidence type="ECO:0000313" key="17">
    <source>
        <dbReference type="Proteomes" id="UP001151699"/>
    </source>
</evidence>
<keyword evidence="6" id="KW-0539">Nucleus</keyword>
<dbReference type="PIRSF" id="PIRSF038084">
    <property type="entry name" value="HAT-B_cat"/>
    <property type="match status" value="1"/>
</dbReference>
<evidence type="ECO:0000256" key="4">
    <source>
        <dbReference type="ARBA" id="ARBA00021268"/>
    </source>
</evidence>
<dbReference type="Gene3D" id="3.40.630.30">
    <property type="match status" value="1"/>
</dbReference>
<feature type="site" description="Interaction with histone H4 N-terminus" evidence="12">
    <location>
        <position position="187"/>
    </location>
</feature>
<keyword evidence="7 9" id="KW-0012">Acyltransferase</keyword>
<evidence type="ECO:0000256" key="5">
    <source>
        <dbReference type="ARBA" id="ARBA00022679"/>
    </source>
</evidence>
<proteinExistence type="inferred from homology"/>
<dbReference type="InterPro" id="IPR019467">
    <property type="entry name" value="Hat1_N"/>
</dbReference>
<feature type="domain" description="Histone acetyltransferase type B catalytic subunit C-terminal" evidence="15">
    <location>
        <begin position="275"/>
        <end position="326"/>
    </location>
</feature>
<feature type="region of interest" description="Interaction with histone H4 N-terminus" evidence="11">
    <location>
        <begin position="214"/>
        <end position="216"/>
    </location>
</feature>